<proteinExistence type="inferred from homology"/>
<comment type="similarity">
    <text evidence="3">Belongs to the glycosyl hydrolase 24 family.</text>
</comment>
<dbReference type="InterPro" id="IPR002196">
    <property type="entry name" value="Glyco_hydro_24"/>
</dbReference>
<dbReference type="STRING" id="187868.SAMN05192589_107132"/>
<dbReference type="GO" id="GO:0042742">
    <property type="term" value="P:defense response to bacterium"/>
    <property type="evidence" value="ECO:0007669"/>
    <property type="project" value="UniProtKB-KW"/>
</dbReference>
<dbReference type="Gene3D" id="1.10.530.40">
    <property type="match status" value="1"/>
</dbReference>
<organism evidence="4 5">
    <name type="scientific">Paracidovorax valerianellae</name>
    <dbReference type="NCBI Taxonomy" id="187868"/>
    <lineage>
        <taxon>Bacteria</taxon>
        <taxon>Pseudomonadati</taxon>
        <taxon>Pseudomonadota</taxon>
        <taxon>Betaproteobacteria</taxon>
        <taxon>Burkholderiales</taxon>
        <taxon>Comamonadaceae</taxon>
        <taxon>Paracidovorax</taxon>
    </lineage>
</organism>
<dbReference type="InterPro" id="IPR023346">
    <property type="entry name" value="Lysozyme-like_dom_sf"/>
</dbReference>
<evidence type="ECO:0000256" key="1">
    <source>
        <dbReference type="ARBA" id="ARBA00022529"/>
    </source>
</evidence>
<dbReference type="InterPro" id="IPR023347">
    <property type="entry name" value="Lysozyme_dom_sf"/>
</dbReference>
<protein>
    <recommendedName>
        <fullName evidence="3">Lysozyme</fullName>
        <ecNumber evidence="3">3.2.1.17</ecNumber>
    </recommendedName>
</protein>
<evidence type="ECO:0000313" key="5">
    <source>
        <dbReference type="Proteomes" id="UP000198781"/>
    </source>
</evidence>
<keyword evidence="3" id="KW-0378">Hydrolase</keyword>
<dbReference type="SUPFAM" id="SSF53955">
    <property type="entry name" value="Lysozyme-like"/>
    <property type="match status" value="1"/>
</dbReference>
<keyword evidence="1 3" id="KW-0929">Antimicrobial</keyword>
<keyword evidence="2 3" id="KW-0081">Bacteriolytic enzyme</keyword>
<dbReference type="EMBL" id="FMZC01000007">
    <property type="protein sequence ID" value="SDD56795.1"/>
    <property type="molecule type" value="Genomic_DNA"/>
</dbReference>
<dbReference type="EC" id="3.2.1.17" evidence="3"/>
<dbReference type="GO" id="GO:0009253">
    <property type="term" value="P:peptidoglycan catabolic process"/>
    <property type="evidence" value="ECO:0007669"/>
    <property type="project" value="InterPro"/>
</dbReference>
<name>A0A1G6VVG5_9BURK</name>
<dbReference type="GO" id="GO:0016998">
    <property type="term" value="P:cell wall macromolecule catabolic process"/>
    <property type="evidence" value="ECO:0007669"/>
    <property type="project" value="InterPro"/>
</dbReference>
<dbReference type="Proteomes" id="UP000198781">
    <property type="component" value="Unassembled WGS sequence"/>
</dbReference>
<keyword evidence="3" id="KW-0326">Glycosidase</keyword>
<dbReference type="PANTHER" id="PTHR38107">
    <property type="match status" value="1"/>
</dbReference>
<evidence type="ECO:0000256" key="2">
    <source>
        <dbReference type="ARBA" id="ARBA00022638"/>
    </source>
</evidence>
<gene>
    <name evidence="4" type="ORF">SAMN05192589_107132</name>
</gene>
<keyword evidence="5" id="KW-1185">Reference proteome</keyword>
<dbReference type="GO" id="GO:0031640">
    <property type="term" value="P:killing of cells of another organism"/>
    <property type="evidence" value="ECO:0007669"/>
    <property type="project" value="UniProtKB-KW"/>
</dbReference>
<dbReference type="Pfam" id="PF00959">
    <property type="entry name" value="Phage_lysozyme"/>
    <property type="match status" value="1"/>
</dbReference>
<dbReference type="InterPro" id="IPR051018">
    <property type="entry name" value="Bacteriophage_GH24"/>
</dbReference>
<evidence type="ECO:0000313" key="4">
    <source>
        <dbReference type="EMBL" id="SDD56795.1"/>
    </source>
</evidence>
<dbReference type="GO" id="GO:0003796">
    <property type="term" value="F:lysozyme activity"/>
    <property type="evidence" value="ECO:0007669"/>
    <property type="project" value="UniProtKB-EC"/>
</dbReference>
<dbReference type="AlphaFoldDB" id="A0A1G6VVG5"/>
<accession>A0A1G6VVG5</accession>
<sequence>MAKTTSYTVKLFAQIAAGLMALCRAAGRPGNRRRMLGGITPRQAVAVLSLSAAGLVGIVVNENYTDKAVVPTKGDRPTVGFGSTSHENGTAVRMGDSTTPVRALIKAQVHISREEAAFRDSLPGVALHQGEYDLYMDWLYQYGSPAWKRSSMRRELLAGNYVAACDALLRYKFSAGYDCSTPGNKRCAGVWTRQLQRHKACMEMQP</sequence>
<comment type="catalytic activity">
    <reaction evidence="3">
        <text>Hydrolysis of (1-&gt;4)-beta-linkages between N-acetylmuramic acid and N-acetyl-D-glucosamine residues in a peptidoglycan and between N-acetyl-D-glucosamine residues in chitodextrins.</text>
        <dbReference type="EC" id="3.2.1.17"/>
    </reaction>
</comment>
<dbReference type="RefSeq" id="WP_245711368.1">
    <property type="nucleotide sequence ID" value="NZ_FMZC01000007.1"/>
</dbReference>
<evidence type="ECO:0000256" key="3">
    <source>
        <dbReference type="RuleBase" id="RU003788"/>
    </source>
</evidence>
<dbReference type="PANTHER" id="PTHR38107:SF3">
    <property type="entry name" value="LYSOZYME RRRD-RELATED"/>
    <property type="match status" value="1"/>
</dbReference>
<reference evidence="4 5" key="1">
    <citation type="submission" date="2016-10" db="EMBL/GenBank/DDBJ databases">
        <authorList>
            <person name="de Groot N.N."/>
        </authorList>
    </citation>
    <scope>NUCLEOTIDE SEQUENCE [LARGE SCALE GENOMIC DNA]</scope>
    <source>
        <strain evidence="4 5">DSM 16619</strain>
    </source>
</reference>